<reference evidence="6 7" key="1">
    <citation type="journal article" date="2020" name="Nature">
        <title>Six reference-quality genomes reveal evolution of bat adaptations.</title>
        <authorList>
            <person name="Jebb D."/>
            <person name="Huang Z."/>
            <person name="Pippel M."/>
            <person name="Hughes G.M."/>
            <person name="Lavrichenko K."/>
            <person name="Devanna P."/>
            <person name="Winkler S."/>
            <person name="Jermiin L.S."/>
            <person name="Skirmuntt E.C."/>
            <person name="Katzourakis A."/>
            <person name="Burkitt-Gray L."/>
            <person name="Ray D.A."/>
            <person name="Sullivan K.A.M."/>
            <person name="Roscito J.G."/>
            <person name="Kirilenko B.M."/>
            <person name="Davalos L.M."/>
            <person name="Corthals A.P."/>
            <person name="Power M.L."/>
            <person name="Jones G."/>
            <person name="Ransome R.D."/>
            <person name="Dechmann D.K.N."/>
            <person name="Locatelli A.G."/>
            <person name="Puechmaille S.J."/>
            <person name="Fedrigo O."/>
            <person name="Jarvis E.D."/>
            <person name="Hiller M."/>
            <person name="Vernes S.C."/>
            <person name="Myers E.W."/>
            <person name="Teeling E.C."/>
        </authorList>
    </citation>
    <scope>NUCLEOTIDE SEQUENCE [LARGE SCALE GENOMIC DNA]</scope>
    <source>
        <strain evidence="6">MRouAeg1</strain>
        <tissue evidence="6">Muscle</tissue>
    </source>
</reference>
<dbReference type="Pfam" id="PF12796">
    <property type="entry name" value="Ank_2"/>
    <property type="match status" value="2"/>
</dbReference>
<comment type="similarity">
    <text evidence="1">Belongs to the ankyrin SOCS box (ASB) family.</text>
</comment>
<evidence type="ECO:0000256" key="5">
    <source>
        <dbReference type="SAM" id="MobiDB-lite"/>
    </source>
</evidence>
<name>A0A7J8EI63_ROUAE</name>
<dbReference type="Proteomes" id="UP000593571">
    <property type="component" value="Unassembled WGS sequence"/>
</dbReference>
<feature type="region of interest" description="Disordered" evidence="5">
    <location>
        <begin position="1"/>
        <end position="23"/>
    </location>
</feature>
<evidence type="ECO:0000256" key="2">
    <source>
        <dbReference type="ARBA" id="ARBA00022737"/>
    </source>
</evidence>
<dbReference type="AlphaFoldDB" id="A0A7J8EI63"/>
<evidence type="ECO:0000313" key="6">
    <source>
        <dbReference type="EMBL" id="KAF6435036.1"/>
    </source>
</evidence>
<dbReference type="PANTHER" id="PTHR24136:SF17">
    <property type="entry name" value="ANKYRIN REPEAT AND SOCS BOX PROTEIN 9"/>
    <property type="match status" value="1"/>
</dbReference>
<proteinExistence type="inferred from homology"/>
<feature type="compositionally biased region" description="Basic and acidic residues" evidence="5">
    <location>
        <begin position="1"/>
        <end position="12"/>
    </location>
</feature>
<comment type="caution">
    <text evidence="6">The sequence shown here is derived from an EMBL/GenBank/DDBJ whole genome shotgun (WGS) entry which is preliminary data.</text>
</comment>
<accession>A0A7J8EI63</accession>
<keyword evidence="2" id="KW-0677">Repeat</keyword>
<dbReference type="PANTHER" id="PTHR24136">
    <property type="entry name" value="SOWAH (DROSOPHILA) HOMOLOG"/>
    <property type="match status" value="1"/>
</dbReference>
<evidence type="ECO:0000256" key="4">
    <source>
        <dbReference type="PROSITE-ProRule" id="PRU00023"/>
    </source>
</evidence>
<organism evidence="6 7">
    <name type="scientific">Rousettus aegyptiacus</name>
    <name type="common">Egyptian fruit bat</name>
    <name type="synonym">Pteropus aegyptiacus</name>
    <dbReference type="NCBI Taxonomy" id="9407"/>
    <lineage>
        <taxon>Eukaryota</taxon>
        <taxon>Metazoa</taxon>
        <taxon>Chordata</taxon>
        <taxon>Craniata</taxon>
        <taxon>Vertebrata</taxon>
        <taxon>Euteleostomi</taxon>
        <taxon>Mammalia</taxon>
        <taxon>Eutheria</taxon>
        <taxon>Laurasiatheria</taxon>
        <taxon>Chiroptera</taxon>
        <taxon>Yinpterochiroptera</taxon>
        <taxon>Pteropodoidea</taxon>
        <taxon>Pteropodidae</taxon>
        <taxon>Rousettinae</taxon>
        <taxon>Rousettus</taxon>
    </lineage>
</organism>
<dbReference type="SUPFAM" id="SSF48403">
    <property type="entry name" value="Ankyrin repeat"/>
    <property type="match status" value="1"/>
</dbReference>
<protein>
    <submittedName>
        <fullName evidence="6">Ankyrin repeat and SOCS box containing 9</fullName>
    </submittedName>
</protein>
<dbReference type="PROSITE" id="PS50297">
    <property type="entry name" value="ANK_REP_REGION"/>
    <property type="match status" value="2"/>
</dbReference>
<keyword evidence="3 4" id="KW-0040">ANK repeat</keyword>
<dbReference type="InterPro" id="IPR036770">
    <property type="entry name" value="Ankyrin_rpt-contain_sf"/>
</dbReference>
<dbReference type="PROSITE" id="PS50088">
    <property type="entry name" value="ANK_REPEAT"/>
    <property type="match status" value="4"/>
</dbReference>
<feature type="repeat" description="ANK" evidence="4">
    <location>
        <begin position="148"/>
        <end position="180"/>
    </location>
</feature>
<gene>
    <name evidence="6" type="ORF">HJG63_001071</name>
</gene>
<dbReference type="GO" id="GO:0045732">
    <property type="term" value="P:positive regulation of protein catabolic process"/>
    <property type="evidence" value="ECO:0007669"/>
    <property type="project" value="TreeGrafter"/>
</dbReference>
<sequence length="245" mass="26319">MEGEQEGSREAPDNGLVSGSLMGDFESDRTPVHEAAMRGRLLSLKHLIRQGWTVNLITADNVSPLHEACLGGHPSCVKMLLKHGAQVNGITSDWRTPLFNACVSGSHDCVNLLLQHGAIPYPASDLASPIHEAAKRAHGGDFDHNIGHLGTPLYLACENQHIACVRKLLESGANVNRGRGLDSPLHAVARGSNVELAYLLMDFGANPQARNADGKRPSELVTSNSPLVKFFLEHEGTSPLPKPKP</sequence>
<dbReference type="InterPro" id="IPR002110">
    <property type="entry name" value="Ankyrin_rpt"/>
</dbReference>
<feature type="repeat" description="ANK" evidence="4">
    <location>
        <begin position="27"/>
        <end position="59"/>
    </location>
</feature>
<dbReference type="EMBL" id="JACASE010000009">
    <property type="protein sequence ID" value="KAF6435036.1"/>
    <property type="molecule type" value="Genomic_DNA"/>
</dbReference>
<dbReference type="GO" id="GO:0016567">
    <property type="term" value="P:protein ubiquitination"/>
    <property type="evidence" value="ECO:0007669"/>
    <property type="project" value="TreeGrafter"/>
</dbReference>
<dbReference type="SMART" id="SM00248">
    <property type="entry name" value="ANK"/>
    <property type="match status" value="5"/>
</dbReference>
<dbReference type="FunFam" id="1.25.40.20:FF:000016">
    <property type="entry name" value="Ankyrin repeat and SOCS box containing 5"/>
    <property type="match status" value="1"/>
</dbReference>
<evidence type="ECO:0000256" key="3">
    <source>
        <dbReference type="ARBA" id="ARBA00023043"/>
    </source>
</evidence>
<dbReference type="InterPro" id="IPR051573">
    <property type="entry name" value="Ankyrin-SOCS_box_domain"/>
</dbReference>
<feature type="repeat" description="ANK" evidence="4">
    <location>
        <begin position="180"/>
        <end position="212"/>
    </location>
</feature>
<feature type="repeat" description="ANK" evidence="4">
    <location>
        <begin position="60"/>
        <end position="92"/>
    </location>
</feature>
<keyword evidence="7" id="KW-1185">Reference proteome</keyword>
<evidence type="ECO:0000313" key="7">
    <source>
        <dbReference type="Proteomes" id="UP000593571"/>
    </source>
</evidence>
<evidence type="ECO:0000256" key="1">
    <source>
        <dbReference type="ARBA" id="ARBA00005949"/>
    </source>
</evidence>
<dbReference type="Gene3D" id="1.25.40.20">
    <property type="entry name" value="Ankyrin repeat-containing domain"/>
    <property type="match status" value="1"/>
</dbReference>